<organism evidence="1 2">
    <name type="scientific">Cupriavidus respiraculi</name>
    <dbReference type="NCBI Taxonomy" id="195930"/>
    <lineage>
        <taxon>Bacteria</taxon>
        <taxon>Pseudomonadati</taxon>
        <taxon>Pseudomonadota</taxon>
        <taxon>Betaproteobacteria</taxon>
        <taxon>Burkholderiales</taxon>
        <taxon>Burkholderiaceae</taxon>
        <taxon>Cupriavidus</taxon>
    </lineage>
</organism>
<dbReference type="EMBL" id="CAJZAH010000001">
    <property type="protein sequence ID" value="CAG9165492.1"/>
    <property type="molecule type" value="Genomic_DNA"/>
</dbReference>
<dbReference type="Proteomes" id="UP000721236">
    <property type="component" value="Unassembled WGS sequence"/>
</dbReference>
<comment type="caution">
    <text evidence="1">The sequence shown here is derived from an EMBL/GenBank/DDBJ whole genome shotgun (WGS) entry which is preliminary data.</text>
</comment>
<dbReference type="RefSeq" id="WP_222209163.1">
    <property type="nucleotide sequence ID" value="NZ_CAJZAH010000001.1"/>
</dbReference>
<evidence type="ECO:0000313" key="2">
    <source>
        <dbReference type="Proteomes" id="UP000721236"/>
    </source>
</evidence>
<gene>
    <name evidence="1" type="ORF">LMG21510_00107</name>
</gene>
<name>A0ABM8WDT7_9BURK</name>
<sequence length="57" mass="6536">MKVIISETVRKLRNDPKAANALREFIATGKVNDSRTITFKDQNRQRKVQLRIIPAQG</sequence>
<proteinExistence type="predicted"/>
<keyword evidence="2" id="KW-1185">Reference proteome</keyword>
<accession>A0ABM8WDT7</accession>
<evidence type="ECO:0000313" key="1">
    <source>
        <dbReference type="EMBL" id="CAG9165492.1"/>
    </source>
</evidence>
<protein>
    <submittedName>
        <fullName evidence="1">Uncharacterized protein</fullName>
    </submittedName>
</protein>
<reference evidence="1 2" key="1">
    <citation type="submission" date="2021-08" db="EMBL/GenBank/DDBJ databases">
        <authorList>
            <person name="Peeters C."/>
        </authorList>
    </citation>
    <scope>NUCLEOTIDE SEQUENCE [LARGE SCALE GENOMIC DNA]</scope>
    <source>
        <strain evidence="1 2">LMG 21510</strain>
    </source>
</reference>